<dbReference type="InterPro" id="IPR019786">
    <property type="entry name" value="Zinc_finger_PHD-type_CS"/>
</dbReference>
<organism evidence="9 10">
    <name type="scientific">Passalora fulva</name>
    <name type="common">Tomato leaf mold</name>
    <name type="synonym">Cladosporium fulvum</name>
    <dbReference type="NCBI Taxonomy" id="5499"/>
    <lineage>
        <taxon>Eukaryota</taxon>
        <taxon>Fungi</taxon>
        <taxon>Dikarya</taxon>
        <taxon>Ascomycota</taxon>
        <taxon>Pezizomycotina</taxon>
        <taxon>Dothideomycetes</taxon>
        <taxon>Dothideomycetidae</taxon>
        <taxon>Mycosphaerellales</taxon>
        <taxon>Mycosphaerellaceae</taxon>
        <taxon>Fulvia</taxon>
    </lineage>
</organism>
<dbReference type="AlphaFoldDB" id="A0A9Q8LBD1"/>
<dbReference type="OrthoDB" id="166746at2759"/>
<feature type="region of interest" description="Disordered" evidence="7">
    <location>
        <begin position="481"/>
        <end position="502"/>
    </location>
</feature>
<evidence type="ECO:0000256" key="3">
    <source>
        <dbReference type="ARBA" id="ARBA00022771"/>
    </source>
</evidence>
<dbReference type="GeneID" id="71983112"/>
<dbReference type="KEGG" id="ffu:CLAFUR5_03234"/>
<reference evidence="9" key="1">
    <citation type="submission" date="2021-12" db="EMBL/GenBank/DDBJ databases">
        <authorList>
            <person name="Zaccaron A."/>
            <person name="Stergiopoulos I."/>
        </authorList>
    </citation>
    <scope>NUCLEOTIDE SEQUENCE</scope>
    <source>
        <strain evidence="9">Race5_Kim</strain>
    </source>
</reference>
<dbReference type="CDD" id="cd21552">
    <property type="entry name" value="VEFS-box_ctSUZ12-like"/>
    <property type="match status" value="1"/>
</dbReference>
<name>A0A9Q8LBD1_PASFU</name>
<feature type="region of interest" description="Disordered" evidence="7">
    <location>
        <begin position="45"/>
        <end position="73"/>
    </location>
</feature>
<dbReference type="InterPro" id="IPR011011">
    <property type="entry name" value="Znf_FYVE_PHD"/>
</dbReference>
<evidence type="ECO:0000256" key="7">
    <source>
        <dbReference type="SAM" id="MobiDB-lite"/>
    </source>
</evidence>
<feature type="region of interest" description="Disordered" evidence="7">
    <location>
        <begin position="91"/>
        <end position="124"/>
    </location>
</feature>
<evidence type="ECO:0000256" key="2">
    <source>
        <dbReference type="ARBA" id="ARBA00022723"/>
    </source>
</evidence>
<evidence type="ECO:0000256" key="5">
    <source>
        <dbReference type="ARBA" id="ARBA00023015"/>
    </source>
</evidence>
<dbReference type="InterPro" id="IPR001965">
    <property type="entry name" value="Znf_PHD"/>
</dbReference>
<dbReference type="Gene3D" id="3.30.40.10">
    <property type="entry name" value="Zinc/RING finger domain, C3HC4 (zinc finger)"/>
    <property type="match status" value="1"/>
</dbReference>
<dbReference type="SUPFAM" id="SSF57903">
    <property type="entry name" value="FYVE/PHD zinc finger"/>
    <property type="match status" value="1"/>
</dbReference>
<feature type="region of interest" description="Disordered" evidence="7">
    <location>
        <begin position="601"/>
        <end position="725"/>
    </location>
</feature>
<dbReference type="OMA" id="MAWNKRE"/>
<dbReference type="Pfam" id="PF09733">
    <property type="entry name" value="VEFS-Box"/>
    <property type="match status" value="1"/>
</dbReference>
<keyword evidence="3" id="KW-0863">Zinc-finger</keyword>
<proteinExistence type="inferred from homology"/>
<dbReference type="InterPro" id="IPR013083">
    <property type="entry name" value="Znf_RING/FYVE/PHD"/>
</dbReference>
<evidence type="ECO:0000256" key="4">
    <source>
        <dbReference type="ARBA" id="ARBA00022833"/>
    </source>
</evidence>
<keyword evidence="10" id="KW-1185">Reference proteome</keyword>
<keyword evidence="6" id="KW-0804">Transcription</keyword>
<sequence length="884" mass="100542">MANDVEFRSFVSKVYLTRSINANSPSFLERNLRHALDSHERELARERATANSNAPAAMLEPRRTRSHAWDPPSDRIMDELMQANKAKVRIKSISLQDPARAAASSGRQVKKSQSRDQPEWLQEPDQLRVPCQVVVTVNDVRSQKRTISTAARQGTITKHGRSTFDITFKDCFVISADDLKSHTSSFTEAGHWTKALHKNHSMEFGIHCQDSDDTAEFLSQLEGRPITEFLTAPGNEGIVKCNWAGLPGLPDSEEALPLHRAKGHHEINLKYVARIDMAWNKRESPLTTYNKVLRRARNEARRLTTPSEDLERAGGKTLVKYAYRQGLETKGMPVNHLRCIFCTQEPEHATFERLHLHYLTRHDHFQYEIRLEVDHNGDDLRTIRISHEDDRPTTNEKEFEWEAPHRAFDISAHLEGTNSWTVRNTKKTNSKGAGKHHKVQPTILARPKKRDIAPEDVEEIPTCIKKRHVVPRVPGVKFYRTKSKQSVKPGTELSDSEDDVDETWQLQHQQKQRARLGASKVAQQFNELFNKHLDVEGQPQSDVLVRDAVVRFVRQHAKQLAQPGWREEFDSKLKLLQRVNIVDAATVEYCHEELSEWEHDLDGRTLNSDETEDQLPKARAQTATPSKRRVRGAALESSVADPKDVHMESPSNRVVPEPPTDTPSTKNRKRWAGGRMKSTSAEPPDPQPLGQRTLIVIRQETERQAEKSTGELPITDFTKDGDSQKPIDEIRSADLDYKKFLRVLDNDLIYIRNVDNIVCISNATVRPIVDENDWHEALRMVQAESTGPIQFQIGPLDFIMNSQARTPKKGTRKTEAPVETAKQKASIAVTAATSKRKPCVCGEFVSSKRHTIGCGNPRCYRDFHMACVQLQKRSMAWLCMDCSS</sequence>
<keyword evidence="4" id="KW-0862">Zinc</keyword>
<evidence type="ECO:0000313" key="9">
    <source>
        <dbReference type="EMBL" id="UJO14246.1"/>
    </source>
</evidence>
<dbReference type="InterPro" id="IPR019135">
    <property type="entry name" value="Polycomb_protein_VEFS-Box"/>
</dbReference>
<gene>
    <name evidence="9" type="ORF">CLAFUR5_03234</name>
</gene>
<dbReference type="GO" id="GO:0008270">
    <property type="term" value="F:zinc ion binding"/>
    <property type="evidence" value="ECO:0007669"/>
    <property type="project" value="UniProtKB-KW"/>
</dbReference>
<evidence type="ECO:0000256" key="6">
    <source>
        <dbReference type="ARBA" id="ARBA00023163"/>
    </source>
</evidence>
<dbReference type="RefSeq" id="XP_047758612.1">
    <property type="nucleotide sequence ID" value="XM_047902382.1"/>
</dbReference>
<dbReference type="PROSITE" id="PS01359">
    <property type="entry name" value="ZF_PHD_1"/>
    <property type="match status" value="1"/>
</dbReference>
<evidence type="ECO:0000313" key="10">
    <source>
        <dbReference type="Proteomes" id="UP000756132"/>
    </source>
</evidence>
<evidence type="ECO:0000256" key="1">
    <source>
        <dbReference type="ARBA" id="ARBA00007416"/>
    </source>
</evidence>
<comment type="similarity">
    <text evidence="1">Belongs to the VEFS (VRN2-EMF2-FIS2-SU(Z)12) family.</text>
</comment>
<feature type="compositionally biased region" description="Basic and acidic residues" evidence="7">
    <location>
        <begin position="699"/>
        <end position="709"/>
    </location>
</feature>
<accession>A0A9Q8LBD1</accession>
<dbReference type="SMART" id="SM00249">
    <property type="entry name" value="PHD"/>
    <property type="match status" value="1"/>
</dbReference>
<keyword evidence="2" id="KW-0479">Metal-binding</keyword>
<feature type="domain" description="Zinc finger PHD-type" evidence="8">
    <location>
        <begin position="838"/>
        <end position="883"/>
    </location>
</feature>
<reference evidence="9" key="2">
    <citation type="journal article" date="2022" name="Microb. Genom.">
        <title>A chromosome-scale genome assembly of the tomato pathogen Cladosporium fulvum reveals a compartmentalized genome architecture and the presence of a dispensable chromosome.</title>
        <authorList>
            <person name="Zaccaron A.Z."/>
            <person name="Chen L.H."/>
            <person name="Samaras A."/>
            <person name="Stergiopoulos I."/>
        </authorList>
    </citation>
    <scope>NUCLEOTIDE SEQUENCE</scope>
    <source>
        <strain evidence="9">Race5_Kim</strain>
    </source>
</reference>
<dbReference type="Proteomes" id="UP000756132">
    <property type="component" value="Chromosome 2"/>
</dbReference>
<keyword evidence="5" id="KW-0805">Transcription regulation</keyword>
<evidence type="ECO:0000259" key="8">
    <source>
        <dbReference type="SMART" id="SM00249"/>
    </source>
</evidence>
<protein>
    <recommendedName>
        <fullName evidence="8">Zinc finger PHD-type domain-containing protein</fullName>
    </recommendedName>
</protein>
<dbReference type="EMBL" id="CP090164">
    <property type="protein sequence ID" value="UJO14246.1"/>
    <property type="molecule type" value="Genomic_DNA"/>
</dbReference>